<dbReference type="Gene3D" id="2.60.40.1930">
    <property type="match status" value="2"/>
</dbReference>
<dbReference type="PANTHER" id="PTHR11412">
    <property type="entry name" value="MACROGLOBULIN / COMPLEMENT"/>
    <property type="match status" value="1"/>
</dbReference>
<feature type="chain" id="PRO_5002434630" description="Complement C3/4/5 macroglobulin domain-containing protein" evidence="2">
    <location>
        <begin position="19"/>
        <end position="180"/>
    </location>
</feature>
<dbReference type="PANTHER" id="PTHR11412:SF83">
    <property type="entry name" value="COMPLEMENT C5"/>
    <property type="match status" value="1"/>
</dbReference>
<dbReference type="AlphaFoldDB" id="A0A0E9WQ80"/>
<sequence length="180" mass="20404">MNFLHLLCLFQAFQWTRAQTRMYLVTAPKILRLDAAEKVVIQVFGYDQETTFTVSLKSYPDKKQTFATESVTLTAEKDYQAVATLRLLPTDLSKDVTNVYLEARFSDLTSEQKLPVSRDNGFLFIQTDKPLYTPEQSVKVRVFLSQRGAEARPPARHPHIPGGLQPHLLATESPSHHSQA</sequence>
<reference evidence="4" key="1">
    <citation type="submission" date="2014-11" db="EMBL/GenBank/DDBJ databases">
        <authorList>
            <person name="Amaro Gonzalez C."/>
        </authorList>
    </citation>
    <scope>NUCLEOTIDE SEQUENCE</scope>
</reference>
<name>A0A0E9WQ80_ANGAN</name>
<protein>
    <recommendedName>
        <fullName evidence="3">Complement C3/4/5 macroglobulin domain-containing protein</fullName>
    </recommendedName>
</protein>
<dbReference type="InterPro" id="IPR050473">
    <property type="entry name" value="A2M/Complement_sys"/>
</dbReference>
<feature type="signal peptide" evidence="2">
    <location>
        <begin position="1"/>
        <end position="18"/>
    </location>
</feature>
<dbReference type="Pfam" id="PF17790">
    <property type="entry name" value="MG1"/>
    <property type="match status" value="1"/>
</dbReference>
<evidence type="ECO:0000259" key="3">
    <source>
        <dbReference type="Pfam" id="PF17790"/>
    </source>
</evidence>
<dbReference type="EMBL" id="GBXM01016954">
    <property type="protein sequence ID" value="JAH91623.1"/>
    <property type="molecule type" value="Transcribed_RNA"/>
</dbReference>
<evidence type="ECO:0000256" key="1">
    <source>
        <dbReference type="SAM" id="MobiDB-lite"/>
    </source>
</evidence>
<accession>A0A0E9WQ80</accession>
<reference evidence="4" key="2">
    <citation type="journal article" date="2015" name="Fish Shellfish Immunol.">
        <title>Early steps in the European eel (Anguilla anguilla)-Vibrio vulnificus interaction in the gills: Role of the RtxA13 toxin.</title>
        <authorList>
            <person name="Callol A."/>
            <person name="Pajuelo D."/>
            <person name="Ebbesson L."/>
            <person name="Teles M."/>
            <person name="MacKenzie S."/>
            <person name="Amaro C."/>
        </authorList>
    </citation>
    <scope>NUCLEOTIDE SEQUENCE</scope>
</reference>
<feature type="domain" description="Complement C3/4/5 macroglobulin" evidence="3">
    <location>
        <begin position="22"/>
        <end position="117"/>
    </location>
</feature>
<evidence type="ECO:0000313" key="4">
    <source>
        <dbReference type="EMBL" id="JAH91623.1"/>
    </source>
</evidence>
<proteinExistence type="predicted"/>
<feature type="region of interest" description="Disordered" evidence="1">
    <location>
        <begin position="149"/>
        <end position="180"/>
    </location>
</feature>
<dbReference type="InterPro" id="IPR041425">
    <property type="entry name" value="C3/4/5_MG1"/>
</dbReference>
<evidence type="ECO:0000256" key="2">
    <source>
        <dbReference type="SAM" id="SignalP"/>
    </source>
</evidence>
<keyword evidence="2" id="KW-0732">Signal</keyword>
<organism evidence="4">
    <name type="scientific">Anguilla anguilla</name>
    <name type="common">European freshwater eel</name>
    <name type="synonym">Muraena anguilla</name>
    <dbReference type="NCBI Taxonomy" id="7936"/>
    <lineage>
        <taxon>Eukaryota</taxon>
        <taxon>Metazoa</taxon>
        <taxon>Chordata</taxon>
        <taxon>Craniata</taxon>
        <taxon>Vertebrata</taxon>
        <taxon>Euteleostomi</taxon>
        <taxon>Actinopterygii</taxon>
        <taxon>Neopterygii</taxon>
        <taxon>Teleostei</taxon>
        <taxon>Anguilliformes</taxon>
        <taxon>Anguillidae</taxon>
        <taxon>Anguilla</taxon>
    </lineage>
</organism>